<accession>A0A2V1GSC5</accession>
<dbReference type="EMBL" id="QDDL01000006">
    <property type="protein sequence ID" value="PVZ67623.1"/>
    <property type="molecule type" value="Genomic_DNA"/>
</dbReference>
<dbReference type="AlphaFoldDB" id="A0A2V1GSC5"/>
<sequence length="132" mass="15223">MVSNSSNVDKARLELETSNTRLDEVNRRRLNSHSRCITEQYQQISRLKLRLKKSAGSGHYRLIACINLNDCHYQPTLTVETRGNCLAQVIDRIFQRLQQRLNKLKPMPISTKTSLKLTPNYAIAAAIKWCDH</sequence>
<keyword evidence="2" id="KW-1185">Reference proteome</keyword>
<comment type="caution">
    <text evidence="1">The sequence shown here is derived from an EMBL/GenBank/DDBJ whole genome shotgun (WGS) entry which is preliminary data.</text>
</comment>
<organism evidence="1 2">
    <name type="scientific">Pelagibaculum spongiae</name>
    <dbReference type="NCBI Taxonomy" id="2080658"/>
    <lineage>
        <taxon>Bacteria</taxon>
        <taxon>Pseudomonadati</taxon>
        <taxon>Pseudomonadota</taxon>
        <taxon>Gammaproteobacteria</taxon>
        <taxon>Oceanospirillales</taxon>
        <taxon>Pelagibaculum</taxon>
    </lineage>
</organism>
<evidence type="ECO:0000313" key="2">
    <source>
        <dbReference type="Proteomes" id="UP000244906"/>
    </source>
</evidence>
<evidence type="ECO:0000313" key="1">
    <source>
        <dbReference type="EMBL" id="PVZ67623.1"/>
    </source>
</evidence>
<reference evidence="1 2" key="1">
    <citation type="submission" date="2018-04" db="EMBL/GenBank/DDBJ databases">
        <title>Thalassorhabdus spongiae gen. nov., sp. nov., isolated from a marine sponge in South-West Iceland.</title>
        <authorList>
            <person name="Knobloch S."/>
            <person name="Daussin A."/>
            <person name="Johannsson R."/>
            <person name="Marteinsson V.T."/>
        </authorList>
    </citation>
    <scope>NUCLEOTIDE SEQUENCE [LARGE SCALE GENOMIC DNA]</scope>
    <source>
        <strain evidence="1 2">Hp12</strain>
    </source>
</reference>
<protein>
    <submittedName>
        <fullName evidence="1">Uncharacterized protein</fullName>
    </submittedName>
</protein>
<proteinExistence type="predicted"/>
<gene>
    <name evidence="1" type="ORF">DC094_14385</name>
</gene>
<dbReference type="Proteomes" id="UP000244906">
    <property type="component" value="Unassembled WGS sequence"/>
</dbReference>
<name>A0A2V1GSC5_9GAMM</name>